<dbReference type="Gene3D" id="3.30.710.10">
    <property type="entry name" value="Potassium Channel Kv1.1, Chain A"/>
    <property type="match status" value="1"/>
</dbReference>
<dbReference type="CDD" id="cd18186">
    <property type="entry name" value="BTB_POZ_ZBTB_KLHL-like"/>
    <property type="match status" value="1"/>
</dbReference>
<reference evidence="3" key="1">
    <citation type="submission" date="2022-10" db="EMBL/GenBank/DDBJ databases">
        <title>Tapping the CABI collections for fungal endophytes: first genome assemblies for Collariella, Neodidymelliopsis, Ascochyta clinopodiicola, Didymella pomorum, Didymosphaeria variabile, Neocosmospora piperis and Neocucurbitaria cava.</title>
        <authorList>
            <person name="Hill R."/>
        </authorList>
    </citation>
    <scope>NUCLEOTIDE SEQUENCE</scope>
    <source>
        <strain evidence="3">IMI 356815</strain>
    </source>
</reference>
<protein>
    <recommendedName>
        <fullName evidence="2">BTB domain-containing protein</fullName>
    </recommendedName>
</protein>
<dbReference type="PANTHER" id="PTHR47843">
    <property type="entry name" value="BTB DOMAIN-CONTAINING PROTEIN-RELATED"/>
    <property type="match status" value="1"/>
</dbReference>
<feature type="region of interest" description="Disordered" evidence="1">
    <location>
        <begin position="1"/>
        <end position="24"/>
    </location>
</feature>
<dbReference type="SUPFAM" id="SSF54695">
    <property type="entry name" value="POZ domain"/>
    <property type="match status" value="1"/>
</dbReference>
<accession>A0A9W9CFJ9</accession>
<dbReference type="PROSITE" id="PS50097">
    <property type="entry name" value="BTB"/>
    <property type="match status" value="1"/>
</dbReference>
<dbReference type="GeneID" id="80903610"/>
<dbReference type="OrthoDB" id="194443at2759"/>
<dbReference type="AlphaFoldDB" id="A0A9W9CFJ9"/>
<evidence type="ECO:0000256" key="1">
    <source>
        <dbReference type="SAM" id="MobiDB-lite"/>
    </source>
</evidence>
<dbReference type="InterPro" id="IPR000210">
    <property type="entry name" value="BTB/POZ_dom"/>
</dbReference>
<keyword evidence="4" id="KW-1185">Reference proteome</keyword>
<dbReference type="Proteomes" id="UP001140513">
    <property type="component" value="Unassembled WGS sequence"/>
</dbReference>
<name>A0A9W9CFJ9_9PLEO</name>
<dbReference type="EMBL" id="JAPEUX010000001">
    <property type="protein sequence ID" value="KAJ4359525.1"/>
    <property type="molecule type" value="Genomic_DNA"/>
</dbReference>
<evidence type="ECO:0000313" key="4">
    <source>
        <dbReference type="Proteomes" id="UP001140513"/>
    </source>
</evidence>
<dbReference type="Pfam" id="PF00651">
    <property type="entry name" value="BTB"/>
    <property type="match status" value="1"/>
</dbReference>
<organism evidence="3 4">
    <name type="scientific">Didymosphaeria variabile</name>
    <dbReference type="NCBI Taxonomy" id="1932322"/>
    <lineage>
        <taxon>Eukaryota</taxon>
        <taxon>Fungi</taxon>
        <taxon>Dikarya</taxon>
        <taxon>Ascomycota</taxon>
        <taxon>Pezizomycotina</taxon>
        <taxon>Dothideomycetes</taxon>
        <taxon>Pleosporomycetidae</taxon>
        <taxon>Pleosporales</taxon>
        <taxon>Massarineae</taxon>
        <taxon>Didymosphaeriaceae</taxon>
        <taxon>Didymosphaeria</taxon>
    </lineage>
</organism>
<dbReference type="RefSeq" id="XP_056075727.1">
    <property type="nucleotide sequence ID" value="XM_056208905.1"/>
</dbReference>
<gene>
    <name evidence="3" type="ORF">N0V89_000080</name>
</gene>
<feature type="compositionally biased region" description="Polar residues" evidence="1">
    <location>
        <begin position="1"/>
        <end position="11"/>
    </location>
</feature>
<evidence type="ECO:0000313" key="3">
    <source>
        <dbReference type="EMBL" id="KAJ4359525.1"/>
    </source>
</evidence>
<comment type="caution">
    <text evidence="3">The sequence shown here is derived from an EMBL/GenBank/DDBJ whole genome shotgun (WGS) entry which is preliminary data.</text>
</comment>
<dbReference type="InterPro" id="IPR011333">
    <property type="entry name" value="SKP1/BTB/POZ_sf"/>
</dbReference>
<feature type="domain" description="BTB" evidence="2">
    <location>
        <begin position="30"/>
        <end position="91"/>
    </location>
</feature>
<evidence type="ECO:0000259" key="2">
    <source>
        <dbReference type="PROSITE" id="PS50097"/>
    </source>
</evidence>
<sequence length="249" mass="27978">MASTSQESTAPGTPKKPPGSRPRISGVKQAFATVIVGEAKAEFVVHEALLTHYSEFFRAALLGRFQEAETKTVTLKDQNPVTFEIFIHWLYHQRFPHAGYGDDKDLVALYGDPMAENGVSADAHRTKTQVLVRLYVFGDAHQAVRFKNDALRTLFAHLNGKKHHVPCPSTYTYAFSRLANTDALCRLLVDHHCLRTTSYSCDVDDGNCPFDTNFLFEVAKRWVCLVHGKPQTNVYSYSLTMTDYVVKAM</sequence>
<proteinExistence type="predicted"/>
<dbReference type="PANTHER" id="PTHR47843:SF2">
    <property type="entry name" value="BTB DOMAIN-CONTAINING PROTEIN"/>
    <property type="match status" value="1"/>
</dbReference>